<accession>A0A6J7IZX7</accession>
<sequence length="32" mass="3423">MPDGRRSAPAGRGDTPDFLTPSPIPVIDRKDS</sequence>
<protein>
    <submittedName>
        <fullName evidence="2">Unannotated protein</fullName>
    </submittedName>
</protein>
<dbReference type="AlphaFoldDB" id="A0A6J7IZX7"/>
<gene>
    <name evidence="2" type="ORF">UFOPK3564_02672</name>
</gene>
<name>A0A6J7IZX7_9ZZZZ</name>
<evidence type="ECO:0000256" key="1">
    <source>
        <dbReference type="SAM" id="MobiDB-lite"/>
    </source>
</evidence>
<organism evidence="2">
    <name type="scientific">freshwater metagenome</name>
    <dbReference type="NCBI Taxonomy" id="449393"/>
    <lineage>
        <taxon>unclassified sequences</taxon>
        <taxon>metagenomes</taxon>
        <taxon>ecological metagenomes</taxon>
    </lineage>
</organism>
<dbReference type="EMBL" id="CAFBMK010000204">
    <property type="protein sequence ID" value="CAB4936505.1"/>
    <property type="molecule type" value="Genomic_DNA"/>
</dbReference>
<reference evidence="2" key="1">
    <citation type="submission" date="2020-05" db="EMBL/GenBank/DDBJ databases">
        <authorList>
            <person name="Chiriac C."/>
            <person name="Salcher M."/>
            <person name="Ghai R."/>
            <person name="Kavagutti S V."/>
        </authorList>
    </citation>
    <scope>NUCLEOTIDE SEQUENCE</scope>
</reference>
<proteinExistence type="predicted"/>
<evidence type="ECO:0000313" key="2">
    <source>
        <dbReference type="EMBL" id="CAB4936505.1"/>
    </source>
</evidence>
<feature type="region of interest" description="Disordered" evidence="1">
    <location>
        <begin position="1"/>
        <end position="32"/>
    </location>
</feature>